<dbReference type="OrthoDB" id="9801697at2"/>
<dbReference type="Proteomes" id="UP000052258">
    <property type="component" value="Unassembled WGS sequence"/>
</dbReference>
<dbReference type="InterPro" id="IPR001451">
    <property type="entry name" value="Hexapep"/>
</dbReference>
<organism evidence="3 4">
    <name type="scientific">Listeria fleischmannii 1991</name>
    <dbReference type="NCBI Taxonomy" id="1430899"/>
    <lineage>
        <taxon>Bacteria</taxon>
        <taxon>Bacillati</taxon>
        <taxon>Bacillota</taxon>
        <taxon>Bacilli</taxon>
        <taxon>Bacillales</taxon>
        <taxon>Listeriaceae</taxon>
        <taxon>Listeria</taxon>
    </lineage>
</organism>
<dbReference type="PROSITE" id="PS00101">
    <property type="entry name" value="HEXAPEP_TRANSFERASES"/>
    <property type="match status" value="1"/>
</dbReference>
<dbReference type="PANTHER" id="PTHR43300:SF11">
    <property type="entry name" value="ACETYLTRANSFERASE RV3034C-RELATED"/>
    <property type="match status" value="1"/>
</dbReference>
<evidence type="ECO:0000256" key="1">
    <source>
        <dbReference type="ARBA" id="ARBA00022679"/>
    </source>
</evidence>
<dbReference type="EMBL" id="AZHO01000025">
    <property type="protein sequence ID" value="KMT58647.1"/>
    <property type="molecule type" value="Genomic_DNA"/>
</dbReference>
<dbReference type="CDD" id="cd03349">
    <property type="entry name" value="LbH_XAT"/>
    <property type="match status" value="1"/>
</dbReference>
<dbReference type="RefSeq" id="WP_007471943.1">
    <property type="nucleotide sequence ID" value="NZ_KQ130618.1"/>
</dbReference>
<dbReference type="PATRIC" id="fig|1430899.3.peg.2109"/>
<dbReference type="InterPro" id="IPR050179">
    <property type="entry name" value="Trans_hexapeptide_repeat"/>
</dbReference>
<dbReference type="InterPro" id="IPR011004">
    <property type="entry name" value="Trimer_LpxA-like_sf"/>
</dbReference>
<gene>
    <name evidence="3" type="ORF">X560_2059</name>
</gene>
<evidence type="ECO:0000313" key="3">
    <source>
        <dbReference type="EMBL" id="KMT58647.1"/>
    </source>
</evidence>
<dbReference type="GO" id="GO:0016740">
    <property type="term" value="F:transferase activity"/>
    <property type="evidence" value="ECO:0007669"/>
    <property type="project" value="UniProtKB-KW"/>
</dbReference>
<dbReference type="Gene3D" id="2.160.10.10">
    <property type="entry name" value="Hexapeptide repeat proteins"/>
    <property type="match status" value="1"/>
</dbReference>
<name>A0A0J8G7N0_9LIST</name>
<sequence>MSLKRWIPPQLSKYIALQKVRRKFPNHRIMSGSVSTEIELGQSCWINYDVHIGKSVKLGDYSYVNKGAIIASGEIGKYCSIGAYSFIGLDEHPLNHFSTSPFTYQNQSWDSFTAPPVIGHDVWIGSTAVILQGVRVGTGAVIGAGAIVTKDVPPYAIVGGNPAKIIRYRFSEKKRRALLESEWWNQPQEELARFIQKLEGEEA</sequence>
<evidence type="ECO:0000256" key="2">
    <source>
        <dbReference type="ARBA" id="ARBA00022737"/>
    </source>
</evidence>
<evidence type="ECO:0000313" key="4">
    <source>
        <dbReference type="Proteomes" id="UP000052258"/>
    </source>
</evidence>
<dbReference type="PANTHER" id="PTHR43300">
    <property type="entry name" value="ACETYLTRANSFERASE"/>
    <property type="match status" value="1"/>
</dbReference>
<comment type="caution">
    <text evidence="3">The sequence shown here is derived from an EMBL/GenBank/DDBJ whole genome shotgun (WGS) entry which is preliminary data.</text>
</comment>
<keyword evidence="4" id="KW-1185">Reference proteome</keyword>
<proteinExistence type="predicted"/>
<keyword evidence="2" id="KW-0677">Repeat</keyword>
<reference evidence="3 4" key="1">
    <citation type="journal article" date="2015" name="Genome Biol. Evol.">
        <title>Comparative Genomics of Listeria Sensu Lato: Genus-Wide Differences in Evolutionary Dynamics and the Progressive Gain of Complex, Potentially Pathogenicity-Related Traits through Lateral Gene Transfer.</title>
        <authorList>
            <person name="Chiara M."/>
            <person name="Caruso M."/>
            <person name="D'Erchia A.M."/>
            <person name="Manzari C."/>
            <person name="Fraccalvieri R."/>
            <person name="Goffredo E."/>
            <person name="Latorre L."/>
            <person name="Miccolupo A."/>
            <person name="Padalino I."/>
            <person name="Santagada G."/>
            <person name="Chiocco D."/>
            <person name="Pesole G."/>
            <person name="Horner D.S."/>
            <person name="Parisi A."/>
        </authorList>
    </citation>
    <scope>NUCLEOTIDE SEQUENCE [LARGE SCALE GENOMIC DNA]</scope>
    <source>
        <strain evidence="3 4">1991</strain>
    </source>
</reference>
<dbReference type="AlphaFoldDB" id="A0A0J8G7N0"/>
<accession>A0A0J8G7N0</accession>
<dbReference type="SUPFAM" id="SSF51161">
    <property type="entry name" value="Trimeric LpxA-like enzymes"/>
    <property type="match status" value="1"/>
</dbReference>
<dbReference type="InterPro" id="IPR018357">
    <property type="entry name" value="Hexapep_transf_CS"/>
</dbReference>
<dbReference type="Pfam" id="PF00132">
    <property type="entry name" value="Hexapep"/>
    <property type="match status" value="1"/>
</dbReference>
<keyword evidence="1 3" id="KW-0808">Transferase</keyword>
<protein>
    <submittedName>
        <fullName evidence="3">Capsular polysaccharide synthesis enzyme O-acetyl transferase</fullName>
    </submittedName>
</protein>